<keyword evidence="3 5" id="KW-0131">Cell cycle</keyword>
<comment type="function">
    <text evidence="4 5">Cell division protein that is part of the divisome complex and is recruited early to the Z-ring. Probably stimulates Z-ring formation, perhaps through the cross-linking of FtsZ protofilaments. Its function overlaps with FtsA.</text>
</comment>
<dbReference type="Gene3D" id="3.30.110.150">
    <property type="entry name" value="SepF-like protein"/>
    <property type="match status" value="1"/>
</dbReference>
<keyword evidence="1 5" id="KW-0132">Cell division</keyword>
<evidence type="ECO:0000256" key="4">
    <source>
        <dbReference type="ARBA" id="ARBA00044936"/>
    </source>
</evidence>
<dbReference type="GO" id="GO:0043093">
    <property type="term" value="P:FtsZ-dependent cytokinesis"/>
    <property type="evidence" value="ECO:0007669"/>
    <property type="project" value="UniProtKB-UniRule"/>
</dbReference>
<comment type="subunit">
    <text evidence="5">Homodimer. Interacts with FtsZ.</text>
</comment>
<organism evidence="6 7">
    <name type="scientific">Secundilactobacillus silagei JCM 19001</name>
    <dbReference type="NCBI Taxonomy" id="1302250"/>
    <lineage>
        <taxon>Bacteria</taxon>
        <taxon>Bacillati</taxon>
        <taxon>Bacillota</taxon>
        <taxon>Bacilli</taxon>
        <taxon>Lactobacillales</taxon>
        <taxon>Lactobacillaceae</taxon>
        <taxon>Secundilactobacillus</taxon>
    </lineage>
</organism>
<name>A0A1Z5IJI2_9LACO</name>
<dbReference type="OrthoDB" id="9815206at2"/>
<comment type="subcellular location">
    <subcellularLocation>
        <location evidence="5">Cytoplasm</location>
    </subcellularLocation>
    <text evidence="5">Localizes to the division site, in a FtsZ-dependent manner.</text>
</comment>
<dbReference type="STRING" id="1302250.GCA_001313225_01451"/>
<evidence type="ECO:0000256" key="3">
    <source>
        <dbReference type="ARBA" id="ARBA00023306"/>
    </source>
</evidence>
<dbReference type="HAMAP" id="MF_01197">
    <property type="entry name" value="SepF"/>
    <property type="match status" value="1"/>
</dbReference>
<gene>
    <name evidence="5 6" type="primary">sepF</name>
    <name evidence="6" type="ORF">IWT126_01902</name>
</gene>
<evidence type="ECO:0000256" key="1">
    <source>
        <dbReference type="ARBA" id="ARBA00022618"/>
    </source>
</evidence>
<keyword evidence="5" id="KW-0963">Cytoplasm</keyword>
<keyword evidence="2 5" id="KW-0717">Septation</keyword>
<dbReference type="PANTHER" id="PTHR35798:SF1">
    <property type="entry name" value="CELL DIVISION PROTEIN SEPF"/>
    <property type="match status" value="1"/>
</dbReference>
<dbReference type="InterPro" id="IPR038594">
    <property type="entry name" value="SepF-like_sf"/>
</dbReference>
<evidence type="ECO:0000313" key="6">
    <source>
        <dbReference type="EMBL" id="GAX01839.1"/>
    </source>
</evidence>
<dbReference type="EMBL" id="BCMG01000010">
    <property type="protein sequence ID" value="GAX01839.1"/>
    <property type="molecule type" value="Genomic_DNA"/>
</dbReference>
<comment type="similarity">
    <text evidence="5">Belongs to the SepF family.</text>
</comment>
<reference evidence="6 7" key="1">
    <citation type="submission" date="2015-11" db="EMBL/GenBank/DDBJ databases">
        <title>Draft genome sequences of new species of the genus Lactobacillus isolated from orchardgrass silage.</title>
        <authorList>
            <person name="Tohno M."/>
            <person name="Tanizawa Y."/>
            <person name="Arita M."/>
        </authorList>
    </citation>
    <scope>NUCLEOTIDE SEQUENCE [LARGE SCALE GENOMIC DNA]</scope>
    <source>
        <strain evidence="6 7">IWT126</strain>
    </source>
</reference>
<evidence type="ECO:0000256" key="5">
    <source>
        <dbReference type="HAMAP-Rule" id="MF_01197"/>
    </source>
</evidence>
<keyword evidence="7" id="KW-1185">Reference proteome</keyword>
<dbReference type="Proteomes" id="UP000198402">
    <property type="component" value="Unassembled WGS sequence"/>
</dbReference>
<protein>
    <recommendedName>
        <fullName evidence="5">Cell division protein SepF</fullName>
    </recommendedName>
</protein>
<evidence type="ECO:0000256" key="2">
    <source>
        <dbReference type="ARBA" id="ARBA00023210"/>
    </source>
</evidence>
<dbReference type="AlphaFoldDB" id="A0A1Z5IJI2"/>
<comment type="caution">
    <text evidence="6">The sequence shown here is derived from an EMBL/GenBank/DDBJ whole genome shotgun (WGS) entry which is preliminary data.</text>
</comment>
<proteinExistence type="inferred from homology"/>
<sequence length="149" mass="16502">MGKFSMSRFFGMDDNYEDDAEVSPDTQQPVADQSLVHNLHPRRDDNKVVSLNAPRAATNSKASKIALVEPRLYSDVQDIASQLLKQQAVIVNFSRIDDANARRIIDFLTGTVFAIDGDIERIGDAIFLCTPKNFEITGDLSATLGEKLK</sequence>
<dbReference type="InterPro" id="IPR007561">
    <property type="entry name" value="Cell_div_SepF/SepF-rel"/>
</dbReference>
<dbReference type="PANTHER" id="PTHR35798">
    <property type="entry name" value="CELL DIVISION PROTEIN SEPF"/>
    <property type="match status" value="1"/>
</dbReference>
<dbReference type="Pfam" id="PF04472">
    <property type="entry name" value="SepF"/>
    <property type="match status" value="1"/>
</dbReference>
<dbReference type="GO" id="GO:0000917">
    <property type="term" value="P:division septum assembly"/>
    <property type="evidence" value="ECO:0007669"/>
    <property type="project" value="UniProtKB-KW"/>
</dbReference>
<evidence type="ECO:0000313" key="7">
    <source>
        <dbReference type="Proteomes" id="UP000198402"/>
    </source>
</evidence>
<accession>A0A1Z5IJI2</accession>
<dbReference type="InterPro" id="IPR023052">
    <property type="entry name" value="Cell_div_SepF"/>
</dbReference>
<dbReference type="GO" id="GO:0005737">
    <property type="term" value="C:cytoplasm"/>
    <property type="evidence" value="ECO:0007669"/>
    <property type="project" value="UniProtKB-SubCell"/>
</dbReference>